<feature type="transmembrane region" description="Helical" evidence="7">
    <location>
        <begin position="128"/>
        <end position="151"/>
    </location>
</feature>
<evidence type="ECO:0000259" key="8">
    <source>
        <dbReference type="PROSITE" id="PS50928"/>
    </source>
</evidence>
<feature type="transmembrane region" description="Helical" evidence="7">
    <location>
        <begin position="59"/>
        <end position="83"/>
    </location>
</feature>
<evidence type="ECO:0000256" key="4">
    <source>
        <dbReference type="ARBA" id="ARBA00022692"/>
    </source>
</evidence>
<evidence type="ECO:0000256" key="5">
    <source>
        <dbReference type="ARBA" id="ARBA00022989"/>
    </source>
</evidence>
<evidence type="ECO:0000313" key="9">
    <source>
        <dbReference type="EMBL" id="TWP46745.1"/>
    </source>
</evidence>
<dbReference type="SUPFAM" id="SSF161098">
    <property type="entry name" value="MetI-like"/>
    <property type="match status" value="1"/>
</dbReference>
<keyword evidence="5 7" id="KW-1133">Transmembrane helix</keyword>
<dbReference type="GO" id="GO:0005886">
    <property type="term" value="C:plasma membrane"/>
    <property type="evidence" value="ECO:0007669"/>
    <property type="project" value="UniProtKB-SubCell"/>
</dbReference>
<dbReference type="Proteomes" id="UP000316639">
    <property type="component" value="Unassembled WGS sequence"/>
</dbReference>
<organism evidence="9 10">
    <name type="scientific">Lentzea tibetensis</name>
    <dbReference type="NCBI Taxonomy" id="2591470"/>
    <lineage>
        <taxon>Bacteria</taxon>
        <taxon>Bacillati</taxon>
        <taxon>Actinomycetota</taxon>
        <taxon>Actinomycetes</taxon>
        <taxon>Pseudonocardiales</taxon>
        <taxon>Pseudonocardiaceae</taxon>
        <taxon>Lentzea</taxon>
    </lineage>
</organism>
<reference evidence="9 10" key="1">
    <citation type="submission" date="2019-07" db="EMBL/GenBank/DDBJ databases">
        <title>Lentzea xizangensis sp. nov., isolated from Qinghai-Tibetan Plateau Soils.</title>
        <authorList>
            <person name="Huang J."/>
        </authorList>
    </citation>
    <scope>NUCLEOTIDE SEQUENCE [LARGE SCALE GENOMIC DNA]</scope>
    <source>
        <strain evidence="9 10">FXJ1.1311</strain>
    </source>
</reference>
<proteinExistence type="inferred from homology"/>
<keyword evidence="3" id="KW-1003">Cell membrane</keyword>
<comment type="caution">
    <text evidence="9">The sequence shown here is derived from an EMBL/GenBank/DDBJ whole genome shotgun (WGS) entry which is preliminary data.</text>
</comment>
<feature type="transmembrane region" description="Helical" evidence="7">
    <location>
        <begin position="95"/>
        <end position="116"/>
    </location>
</feature>
<feature type="transmembrane region" description="Helical" evidence="7">
    <location>
        <begin position="230"/>
        <end position="250"/>
    </location>
</feature>
<evidence type="ECO:0000256" key="6">
    <source>
        <dbReference type="ARBA" id="ARBA00023136"/>
    </source>
</evidence>
<keyword evidence="6 7" id="KW-0472">Membrane</keyword>
<dbReference type="GO" id="GO:0055085">
    <property type="term" value="P:transmembrane transport"/>
    <property type="evidence" value="ECO:0007669"/>
    <property type="project" value="InterPro"/>
</dbReference>
<dbReference type="PANTHER" id="PTHR32243">
    <property type="entry name" value="MALTOSE TRANSPORT SYSTEM PERMEASE-RELATED"/>
    <property type="match status" value="1"/>
</dbReference>
<dbReference type="CDD" id="cd06261">
    <property type="entry name" value="TM_PBP2"/>
    <property type="match status" value="1"/>
</dbReference>
<dbReference type="PROSITE" id="PS50928">
    <property type="entry name" value="ABC_TM1"/>
    <property type="match status" value="1"/>
</dbReference>
<evidence type="ECO:0000256" key="2">
    <source>
        <dbReference type="ARBA" id="ARBA00022448"/>
    </source>
</evidence>
<feature type="transmembrane region" description="Helical" evidence="7">
    <location>
        <begin position="172"/>
        <end position="197"/>
    </location>
</feature>
<dbReference type="PANTHER" id="PTHR32243:SF18">
    <property type="entry name" value="INNER MEMBRANE ABC TRANSPORTER PERMEASE PROTEIN YCJP"/>
    <property type="match status" value="1"/>
</dbReference>
<dbReference type="Gene3D" id="1.10.3720.10">
    <property type="entry name" value="MetI-like"/>
    <property type="match status" value="1"/>
</dbReference>
<keyword evidence="4 7" id="KW-0812">Transmembrane</keyword>
<dbReference type="InterPro" id="IPR035906">
    <property type="entry name" value="MetI-like_sf"/>
</dbReference>
<evidence type="ECO:0000256" key="1">
    <source>
        <dbReference type="ARBA" id="ARBA00004651"/>
    </source>
</evidence>
<dbReference type="OrthoDB" id="9794684at2"/>
<dbReference type="AlphaFoldDB" id="A0A563EIT6"/>
<comment type="subcellular location">
    <subcellularLocation>
        <location evidence="1 7">Cell membrane</location>
        <topology evidence="1 7">Multi-pass membrane protein</topology>
    </subcellularLocation>
</comment>
<evidence type="ECO:0000313" key="10">
    <source>
        <dbReference type="Proteomes" id="UP000316639"/>
    </source>
</evidence>
<gene>
    <name evidence="9" type="ORF">FKR81_34740</name>
</gene>
<evidence type="ECO:0000256" key="3">
    <source>
        <dbReference type="ARBA" id="ARBA00022475"/>
    </source>
</evidence>
<protein>
    <submittedName>
        <fullName evidence="9">Carbohydrate ABC transporter permease</fullName>
    </submittedName>
</protein>
<keyword evidence="2 7" id="KW-0813">Transport</keyword>
<dbReference type="EMBL" id="VOBR01000030">
    <property type="protein sequence ID" value="TWP46745.1"/>
    <property type="molecule type" value="Genomic_DNA"/>
</dbReference>
<dbReference type="InterPro" id="IPR000515">
    <property type="entry name" value="MetI-like"/>
</dbReference>
<accession>A0A563EIT6</accession>
<feature type="domain" description="ABC transmembrane type-1" evidence="8">
    <location>
        <begin position="60"/>
        <end position="251"/>
    </location>
</feature>
<comment type="similarity">
    <text evidence="7">Belongs to the binding-protein-dependent transport system permease family.</text>
</comment>
<name>A0A563EIT6_9PSEU</name>
<sequence length="266" mass="28479">MKRVIGVVLVLVYLFPVYWMVSASFKTPAELASVRLVPSSLSLDTWTARIFDDPRVLRYVLNSVIVASGTMVLTLVLGIPAAYALARLPLRGKPVLMLMMLSSLMFPAIMLATPLFVVFSRLGLTDSYLGLILADTTLALPYSIVLLRPAFAAVPRDYSEAALIDGCSPFGVFARIIVPLVMPGIATVAVLAFLWGWGDLVFALTLATEDSMRPVTTGLWGFFGATTSDWAGAMAFSTVAMLPPLVVFLLTQRLVVSGVAAGGTKG</sequence>
<dbReference type="InterPro" id="IPR050901">
    <property type="entry name" value="BP-dep_ABC_trans_perm"/>
</dbReference>
<dbReference type="Pfam" id="PF00528">
    <property type="entry name" value="BPD_transp_1"/>
    <property type="match status" value="1"/>
</dbReference>
<dbReference type="RefSeq" id="WP_146358480.1">
    <property type="nucleotide sequence ID" value="NZ_VOBR01000030.1"/>
</dbReference>
<keyword evidence="10" id="KW-1185">Reference proteome</keyword>
<evidence type="ECO:0000256" key="7">
    <source>
        <dbReference type="RuleBase" id="RU363032"/>
    </source>
</evidence>